<feature type="binding site" evidence="10">
    <location>
        <position position="122"/>
    </location>
    <ligand>
        <name>substrate</name>
    </ligand>
</feature>
<dbReference type="PANTHER" id="PTHR34990:SF1">
    <property type="entry name" value="UDP-2,3-DIACYLGLUCOSAMINE HYDROLASE"/>
    <property type="match status" value="1"/>
</dbReference>
<dbReference type="HAMAP" id="MF_00575">
    <property type="entry name" value="LpxH"/>
    <property type="match status" value="1"/>
</dbReference>
<dbReference type="RefSeq" id="WP_026023966.1">
    <property type="nucleotide sequence ID" value="NZ_AJWN02000090.1"/>
</dbReference>
<evidence type="ECO:0000259" key="11">
    <source>
        <dbReference type="Pfam" id="PF00149"/>
    </source>
</evidence>
<comment type="similarity">
    <text evidence="10">Belongs to the LpxH family.</text>
</comment>
<dbReference type="GO" id="GO:0030145">
    <property type="term" value="F:manganese ion binding"/>
    <property type="evidence" value="ECO:0007669"/>
    <property type="project" value="UniProtKB-UniRule"/>
</dbReference>
<evidence type="ECO:0000256" key="10">
    <source>
        <dbReference type="HAMAP-Rule" id="MF_00575"/>
    </source>
</evidence>
<dbReference type="GO" id="GO:0005737">
    <property type="term" value="C:cytoplasm"/>
    <property type="evidence" value="ECO:0007669"/>
    <property type="project" value="InterPro"/>
</dbReference>
<evidence type="ECO:0000313" key="12">
    <source>
        <dbReference type="EMBL" id="OEE58934.1"/>
    </source>
</evidence>
<dbReference type="Pfam" id="PF00149">
    <property type="entry name" value="Metallophos"/>
    <property type="match status" value="1"/>
</dbReference>
<feature type="binding site" evidence="10">
    <location>
        <position position="195"/>
    </location>
    <ligand>
        <name>Mn(2+)</name>
        <dbReference type="ChEBI" id="CHEBI:29035"/>
        <label>2</label>
    </ligand>
</feature>
<feature type="binding site" evidence="10">
    <location>
        <position position="10"/>
    </location>
    <ligand>
        <name>Mn(2+)</name>
        <dbReference type="ChEBI" id="CHEBI:29035"/>
        <label>1</label>
    </ligand>
</feature>
<name>A0A1E5C090_9GAMM</name>
<dbReference type="InterPro" id="IPR004843">
    <property type="entry name" value="Calcineurin-like_PHP"/>
</dbReference>
<keyword evidence="5 10" id="KW-0479">Metal-binding</keyword>
<dbReference type="InterPro" id="IPR043461">
    <property type="entry name" value="LpxH-like"/>
</dbReference>
<keyword evidence="2 10" id="KW-0444">Lipid biosynthesis</keyword>
<feature type="binding site" evidence="10">
    <location>
        <position position="114"/>
    </location>
    <ligand>
        <name>Mn(2+)</name>
        <dbReference type="ChEBI" id="CHEBI:29035"/>
        <label>2</label>
    </ligand>
</feature>
<keyword evidence="6 10" id="KW-0378">Hydrolase</keyword>
<keyword evidence="3 10" id="KW-0997">Cell inner membrane</keyword>
<comment type="subcellular location">
    <subcellularLocation>
        <location evidence="10">Cell inner membrane</location>
        <topology evidence="10">Peripheral membrane protein</topology>
        <orientation evidence="10">Cytoplasmic side</orientation>
    </subcellularLocation>
</comment>
<dbReference type="Proteomes" id="UP000095039">
    <property type="component" value="Unassembled WGS sequence"/>
</dbReference>
<feature type="binding site" evidence="10">
    <location>
        <begin position="79"/>
        <end position="80"/>
    </location>
    <ligand>
        <name>substrate</name>
    </ligand>
</feature>
<evidence type="ECO:0000256" key="9">
    <source>
        <dbReference type="ARBA" id="ARBA00023211"/>
    </source>
</evidence>
<reference evidence="12 13" key="1">
    <citation type="journal article" date="2012" name="Science">
        <title>Ecological populations of bacteria act as socially cohesive units of antibiotic production and resistance.</title>
        <authorList>
            <person name="Cordero O.X."/>
            <person name="Wildschutte H."/>
            <person name="Kirkup B."/>
            <person name="Proehl S."/>
            <person name="Ngo L."/>
            <person name="Hussain F."/>
            <person name="Le Roux F."/>
            <person name="Mincer T."/>
            <person name="Polz M.F."/>
        </authorList>
    </citation>
    <scope>NUCLEOTIDE SEQUENCE [LARGE SCALE GENOMIC DNA]</scope>
    <source>
        <strain evidence="12 13">FF-454</strain>
    </source>
</reference>
<feature type="binding site" evidence="10">
    <location>
        <position position="41"/>
    </location>
    <ligand>
        <name>Mn(2+)</name>
        <dbReference type="ChEBI" id="CHEBI:29035"/>
        <label>2</label>
    </ligand>
</feature>
<comment type="pathway">
    <text evidence="10">Glycolipid biosynthesis; lipid IV(A) biosynthesis; lipid IV(A) from (3R)-3-hydroxytetradecanoyl-[acyl-carrier-protein] and UDP-N-acetyl-alpha-D-glucosamine: step 4/6.</text>
</comment>
<comment type="catalytic activity">
    <reaction evidence="10">
        <text>UDP-2-N,3-O-bis[(3R)-3-hydroxytetradecanoyl]-alpha-D-glucosamine + H2O = 2-N,3-O-bis[(3R)-3-hydroxytetradecanoyl]-alpha-D-glucosaminyl 1-phosphate + UMP + 2 H(+)</text>
        <dbReference type="Rhea" id="RHEA:25213"/>
        <dbReference type="ChEBI" id="CHEBI:15377"/>
        <dbReference type="ChEBI" id="CHEBI:15378"/>
        <dbReference type="ChEBI" id="CHEBI:57865"/>
        <dbReference type="ChEBI" id="CHEBI:57957"/>
        <dbReference type="ChEBI" id="CHEBI:78847"/>
        <dbReference type="EC" id="3.6.1.54"/>
    </reaction>
</comment>
<keyword evidence="1 10" id="KW-1003">Cell membrane</keyword>
<dbReference type="SUPFAM" id="SSF56300">
    <property type="entry name" value="Metallo-dependent phosphatases"/>
    <property type="match status" value="1"/>
</dbReference>
<feature type="binding site" evidence="10">
    <location>
        <position position="160"/>
    </location>
    <ligand>
        <name>substrate</name>
    </ligand>
</feature>
<dbReference type="Gene3D" id="3.60.21.10">
    <property type="match status" value="1"/>
</dbReference>
<keyword evidence="4 10" id="KW-0441">Lipid A biosynthesis</keyword>
<feature type="binding site" evidence="10">
    <location>
        <position position="79"/>
    </location>
    <ligand>
        <name>Mn(2+)</name>
        <dbReference type="ChEBI" id="CHEBI:29035"/>
        <label>2</label>
    </ligand>
</feature>
<keyword evidence="7 10" id="KW-0443">Lipid metabolism</keyword>
<evidence type="ECO:0000256" key="8">
    <source>
        <dbReference type="ARBA" id="ARBA00023136"/>
    </source>
</evidence>
<dbReference type="GO" id="GO:0008758">
    <property type="term" value="F:UDP-2,3-diacylglucosamine hydrolase activity"/>
    <property type="evidence" value="ECO:0007669"/>
    <property type="project" value="UniProtKB-UniRule"/>
</dbReference>
<dbReference type="PANTHER" id="PTHR34990">
    <property type="entry name" value="UDP-2,3-DIACYLGLUCOSAMINE HYDROLASE-RELATED"/>
    <property type="match status" value="1"/>
</dbReference>
<evidence type="ECO:0000256" key="7">
    <source>
        <dbReference type="ARBA" id="ARBA00023098"/>
    </source>
</evidence>
<feature type="binding site" evidence="10">
    <location>
        <position position="8"/>
    </location>
    <ligand>
        <name>Mn(2+)</name>
        <dbReference type="ChEBI" id="CHEBI:29035"/>
        <label>1</label>
    </ligand>
</feature>
<keyword evidence="9 10" id="KW-0464">Manganese</keyword>
<feature type="binding site" evidence="10">
    <location>
        <position position="41"/>
    </location>
    <ligand>
        <name>Mn(2+)</name>
        <dbReference type="ChEBI" id="CHEBI:29035"/>
        <label>1</label>
    </ligand>
</feature>
<protein>
    <recommendedName>
        <fullName evidence="10">UDP-2,3-diacylglucosamine hydrolase</fullName>
        <ecNumber evidence="10">3.6.1.54</ecNumber>
    </recommendedName>
    <alternativeName>
        <fullName evidence="10">UDP-2,3-diacylglucosamine diphosphatase</fullName>
    </alternativeName>
</protein>
<dbReference type="GO" id="GO:0009245">
    <property type="term" value="P:lipid A biosynthetic process"/>
    <property type="evidence" value="ECO:0007669"/>
    <property type="project" value="UniProtKB-UniRule"/>
</dbReference>
<dbReference type="AlphaFoldDB" id="A0A1E5C090"/>
<dbReference type="EMBL" id="AJWN02000090">
    <property type="protein sequence ID" value="OEE58934.1"/>
    <property type="molecule type" value="Genomic_DNA"/>
</dbReference>
<feature type="binding site" evidence="10">
    <location>
        <position position="164"/>
    </location>
    <ligand>
        <name>substrate</name>
    </ligand>
</feature>
<dbReference type="InterPro" id="IPR010138">
    <property type="entry name" value="UDP-diacylglucosamine_Hdrlase"/>
</dbReference>
<evidence type="ECO:0000256" key="5">
    <source>
        <dbReference type="ARBA" id="ARBA00022723"/>
    </source>
</evidence>
<feature type="domain" description="Calcineurin-like phosphoesterase" evidence="11">
    <location>
        <begin position="1"/>
        <end position="199"/>
    </location>
</feature>
<comment type="function">
    <text evidence="10">Hydrolyzes the pyrophosphate bond of UDP-2,3-diacylglucosamine to yield 2,3-diacylglucosamine 1-phosphate (lipid X) and UMP by catalyzing the attack of water at the alpha-P atom. Involved in the biosynthesis of lipid A, a phosphorylated glycolipid that anchors the lipopolysaccharide to the outer membrane of the cell.</text>
</comment>
<dbReference type="CDD" id="cd07398">
    <property type="entry name" value="MPP_YbbF-LpxH"/>
    <property type="match status" value="1"/>
</dbReference>
<dbReference type="UniPathway" id="UPA00359">
    <property type="reaction ID" value="UER00480"/>
</dbReference>
<feature type="binding site" evidence="10">
    <location>
        <position position="195"/>
    </location>
    <ligand>
        <name>substrate</name>
    </ligand>
</feature>
<feature type="binding site" evidence="10">
    <location>
        <position position="197"/>
    </location>
    <ligand>
        <name>Mn(2+)</name>
        <dbReference type="ChEBI" id="CHEBI:29035"/>
        <label>1</label>
    </ligand>
</feature>
<organism evidence="12 13">
    <name type="scientific">Enterovibrio norvegicus FF-454</name>
    <dbReference type="NCBI Taxonomy" id="1185651"/>
    <lineage>
        <taxon>Bacteria</taxon>
        <taxon>Pseudomonadati</taxon>
        <taxon>Pseudomonadota</taxon>
        <taxon>Gammaproteobacteria</taxon>
        <taxon>Vibrionales</taxon>
        <taxon>Vibrionaceae</taxon>
        <taxon>Enterovibrio</taxon>
    </lineage>
</organism>
<dbReference type="EC" id="3.6.1.54" evidence="10"/>
<accession>A0A1E5C090</accession>
<dbReference type="GO" id="GO:0019897">
    <property type="term" value="C:extrinsic component of plasma membrane"/>
    <property type="evidence" value="ECO:0007669"/>
    <property type="project" value="UniProtKB-UniRule"/>
</dbReference>
<comment type="caution">
    <text evidence="12">The sequence shown here is derived from an EMBL/GenBank/DDBJ whole genome shotgun (WGS) entry which is preliminary data.</text>
</comment>
<dbReference type="InterPro" id="IPR029052">
    <property type="entry name" value="Metallo-depent_PP-like"/>
</dbReference>
<proteinExistence type="inferred from homology"/>
<dbReference type="NCBIfam" id="TIGR01854">
    <property type="entry name" value="lipid_A_lpxH"/>
    <property type="match status" value="1"/>
</dbReference>
<comment type="cofactor">
    <cofactor evidence="10">
        <name>Mn(2+)</name>
        <dbReference type="ChEBI" id="CHEBI:29035"/>
    </cofactor>
    <text evidence="10">Binds 2 Mn(2+) ions per subunit in a binuclear metal center.</text>
</comment>
<evidence type="ECO:0000256" key="6">
    <source>
        <dbReference type="ARBA" id="ARBA00022801"/>
    </source>
</evidence>
<evidence type="ECO:0000313" key="13">
    <source>
        <dbReference type="Proteomes" id="UP000095039"/>
    </source>
</evidence>
<gene>
    <name evidence="10" type="primary">lpxH</name>
    <name evidence="12" type="ORF">A1OK_02700</name>
</gene>
<evidence type="ECO:0000256" key="1">
    <source>
        <dbReference type="ARBA" id="ARBA00022475"/>
    </source>
</evidence>
<evidence type="ECO:0000256" key="3">
    <source>
        <dbReference type="ARBA" id="ARBA00022519"/>
    </source>
</evidence>
<evidence type="ECO:0000256" key="4">
    <source>
        <dbReference type="ARBA" id="ARBA00022556"/>
    </source>
</evidence>
<feature type="binding site" evidence="10">
    <location>
        <position position="167"/>
    </location>
    <ligand>
        <name>substrate</name>
    </ligand>
</feature>
<keyword evidence="8 10" id="KW-0472">Membrane</keyword>
<dbReference type="NCBIfam" id="NF003743">
    <property type="entry name" value="PRK05340.1"/>
    <property type="match status" value="1"/>
</dbReference>
<sequence>MTILFIADLHLSPSHPDITDCFFRFMEQEAPSASALYVLGDLFESWIGDDEETPLQCDVANAFKTLSAKGVPIYFIHGNRDFMIGKRFAKSAGMTLLPEHHVIDLFGEPTLIMHGDTLCIQDEAYQRYRKKVHNKFTQWLFRRLPLSTRQKIGQKIRSSSSSNNQEKPQEIMDVDQNEVTRVMQAYGVKQLIHGHTHRPNIHTLSIGTDLAQRIVLGDWYTQGSVLACTPEGCTLEARKFQN</sequence>
<keyword evidence="13" id="KW-1185">Reference proteome</keyword>
<evidence type="ECO:0000256" key="2">
    <source>
        <dbReference type="ARBA" id="ARBA00022516"/>
    </source>
</evidence>